<accession>A0ABP8BDD6</accession>
<reference evidence="2" key="1">
    <citation type="journal article" date="2019" name="Int. J. Syst. Evol. Microbiol.">
        <title>The Global Catalogue of Microorganisms (GCM) 10K type strain sequencing project: providing services to taxonomists for standard genome sequencing and annotation.</title>
        <authorList>
            <consortium name="The Broad Institute Genomics Platform"/>
            <consortium name="The Broad Institute Genome Sequencing Center for Infectious Disease"/>
            <person name="Wu L."/>
            <person name="Ma J."/>
        </authorList>
    </citation>
    <scope>NUCLEOTIDE SEQUENCE [LARGE SCALE GENOMIC DNA]</scope>
    <source>
        <strain evidence="2">JCM 17388</strain>
    </source>
</reference>
<sequence length="206" mass="23478">MSFGNFVRKARDTTLPHQRRLSALRSCVQLYRPIGFEATLSFLRAKAGPFRTDEAALLRALAVLEASRSAWQEEKLAYAVARREAKQRGQRSPRPDDINPYTPTHWYGARREAALHTVSFWYQRRLAVLITDDDKPSQHLRECVQTCLDTDGHLPTEQRRLLAECINQLTACLQPALWHGDQVAYLRTRDLLTVARHLEAATAAEG</sequence>
<name>A0ABP8BDD6_9ACTN</name>
<evidence type="ECO:0000313" key="1">
    <source>
        <dbReference type="EMBL" id="GAA4204227.1"/>
    </source>
</evidence>
<proteinExistence type="predicted"/>
<dbReference type="EMBL" id="BAABAQ010000013">
    <property type="protein sequence ID" value="GAA4204227.1"/>
    <property type="molecule type" value="Genomic_DNA"/>
</dbReference>
<organism evidence="1 2">
    <name type="scientific">Streptosporangium oxazolinicum</name>
    <dbReference type="NCBI Taxonomy" id="909287"/>
    <lineage>
        <taxon>Bacteria</taxon>
        <taxon>Bacillati</taxon>
        <taxon>Actinomycetota</taxon>
        <taxon>Actinomycetes</taxon>
        <taxon>Streptosporangiales</taxon>
        <taxon>Streptosporangiaceae</taxon>
        <taxon>Streptosporangium</taxon>
    </lineage>
</organism>
<keyword evidence="2" id="KW-1185">Reference proteome</keyword>
<protein>
    <submittedName>
        <fullName evidence="1">Uncharacterized protein</fullName>
    </submittedName>
</protein>
<gene>
    <name evidence="1" type="ORF">GCM10022252_63010</name>
</gene>
<dbReference type="Proteomes" id="UP001501251">
    <property type="component" value="Unassembled WGS sequence"/>
</dbReference>
<dbReference type="RefSeq" id="WP_344921782.1">
    <property type="nucleotide sequence ID" value="NZ_BAABAQ010000013.1"/>
</dbReference>
<evidence type="ECO:0000313" key="2">
    <source>
        <dbReference type="Proteomes" id="UP001501251"/>
    </source>
</evidence>
<comment type="caution">
    <text evidence="1">The sequence shown here is derived from an EMBL/GenBank/DDBJ whole genome shotgun (WGS) entry which is preliminary data.</text>
</comment>